<keyword evidence="1" id="KW-0472">Membrane</keyword>
<accession>F4LKA9</accession>
<keyword evidence="1" id="KW-1133">Transmembrane helix</keyword>
<sequence>MTKIEYENDGINIEQKYGCWAQKRFIAYDDIRGYIGFQKKFDGFSAALGILFISYGSFKIYGMNDLPLSIFFIFAGLYLIYSVIHNYANYKILSVSGNRDLFFSKTDAKNIKRIIEKRNDYFRETYFLNMEKYDATTKIYTANWLYKECAVTEAEILKLDGFFYNAETGKFDYSEKRNEAINEAEI</sequence>
<organism evidence="2 3">
    <name type="scientific">Treponema brennaborense (strain DSM 12168 / CIP 105900 / DD5/3)</name>
    <dbReference type="NCBI Taxonomy" id="906968"/>
    <lineage>
        <taxon>Bacteria</taxon>
        <taxon>Pseudomonadati</taxon>
        <taxon>Spirochaetota</taxon>
        <taxon>Spirochaetia</taxon>
        <taxon>Spirochaetales</taxon>
        <taxon>Treponemataceae</taxon>
        <taxon>Treponema</taxon>
    </lineage>
</organism>
<evidence type="ECO:0000313" key="3">
    <source>
        <dbReference type="Proteomes" id="UP000006546"/>
    </source>
</evidence>
<feature type="transmembrane region" description="Helical" evidence="1">
    <location>
        <begin position="66"/>
        <end position="84"/>
    </location>
</feature>
<feature type="transmembrane region" description="Helical" evidence="1">
    <location>
        <begin position="41"/>
        <end position="60"/>
    </location>
</feature>
<dbReference type="AlphaFoldDB" id="F4LKA9"/>
<gene>
    <name evidence="2" type="ordered locus">Trebr_0040</name>
</gene>
<keyword evidence="3" id="KW-1185">Reference proteome</keyword>
<dbReference type="KEGG" id="tbe:Trebr_0040"/>
<evidence type="ECO:0000313" key="2">
    <source>
        <dbReference type="EMBL" id="AEE15498.1"/>
    </source>
</evidence>
<keyword evidence="1" id="KW-0812">Transmembrane</keyword>
<dbReference type="Proteomes" id="UP000006546">
    <property type="component" value="Chromosome"/>
</dbReference>
<dbReference type="EMBL" id="CP002696">
    <property type="protein sequence ID" value="AEE15498.1"/>
    <property type="molecule type" value="Genomic_DNA"/>
</dbReference>
<protein>
    <submittedName>
        <fullName evidence="2">Uncharacterized protein</fullName>
    </submittedName>
</protein>
<dbReference type="HOGENOM" id="CLU_1453802_0_0_12"/>
<evidence type="ECO:0000256" key="1">
    <source>
        <dbReference type="SAM" id="Phobius"/>
    </source>
</evidence>
<dbReference type="RefSeq" id="WP_013757218.1">
    <property type="nucleotide sequence ID" value="NC_015500.1"/>
</dbReference>
<proteinExistence type="predicted"/>
<name>F4LKA9_TREBD</name>
<reference evidence="3" key="1">
    <citation type="submission" date="2011-04" db="EMBL/GenBank/DDBJ databases">
        <title>The complete genome of Treponema brennaborense DSM 12168.</title>
        <authorList>
            <person name="Lucas S."/>
            <person name="Han J."/>
            <person name="Lapidus A."/>
            <person name="Bruce D."/>
            <person name="Goodwin L."/>
            <person name="Pitluck S."/>
            <person name="Peters L."/>
            <person name="Kyrpides N."/>
            <person name="Mavromatis K."/>
            <person name="Ivanova N."/>
            <person name="Mikhailova N."/>
            <person name="Pagani I."/>
            <person name="Teshima H."/>
            <person name="Detter J.C."/>
            <person name="Tapia R."/>
            <person name="Han C."/>
            <person name="Land M."/>
            <person name="Hauser L."/>
            <person name="Markowitz V."/>
            <person name="Cheng J.-F."/>
            <person name="Hugenholtz P."/>
            <person name="Woyke T."/>
            <person name="Wu D."/>
            <person name="Gronow S."/>
            <person name="Wellnitz S."/>
            <person name="Brambilla E."/>
            <person name="Klenk H.-P."/>
            <person name="Eisen J.A."/>
        </authorList>
    </citation>
    <scope>NUCLEOTIDE SEQUENCE [LARGE SCALE GENOMIC DNA]</scope>
    <source>
        <strain evidence="3">DSM 12168 / CIP 105900 / DD5/3</strain>
    </source>
</reference>